<evidence type="ECO:0000256" key="2">
    <source>
        <dbReference type="ARBA" id="ARBA00023315"/>
    </source>
</evidence>
<keyword evidence="2" id="KW-0012">Acyltransferase</keyword>
<organism evidence="5 6">
    <name type="scientific">Nitrospirillum amazonense</name>
    <dbReference type="NCBI Taxonomy" id="28077"/>
    <lineage>
        <taxon>Bacteria</taxon>
        <taxon>Pseudomonadati</taxon>
        <taxon>Pseudomonadota</taxon>
        <taxon>Alphaproteobacteria</taxon>
        <taxon>Rhodospirillales</taxon>
        <taxon>Azospirillaceae</taxon>
        <taxon>Nitrospirillum</taxon>
    </lineage>
</organism>
<dbReference type="PROSITE" id="PS51186">
    <property type="entry name" value="GNAT"/>
    <property type="match status" value="1"/>
</dbReference>
<name>A0A560FWD5_9PROT</name>
<evidence type="ECO:0000313" key="5">
    <source>
        <dbReference type="EMBL" id="TWB25800.1"/>
    </source>
</evidence>
<dbReference type="CDD" id="cd04301">
    <property type="entry name" value="NAT_SF"/>
    <property type="match status" value="1"/>
</dbReference>
<dbReference type="SUPFAM" id="SSF46785">
    <property type="entry name" value="Winged helix' DNA-binding domain"/>
    <property type="match status" value="1"/>
</dbReference>
<keyword evidence="1 5" id="KW-0808">Transferase</keyword>
<dbReference type="InterPro" id="IPR036390">
    <property type="entry name" value="WH_DNA-bd_sf"/>
</dbReference>
<sequence>MTPEYYLTKVRYMDNDQLSRVRRFNRAVTHRIGVLDGNYLGSGRPLGEARLLFEIGRDGTTVRDLRTRLGLDSGYISRMLRAFEAEGLTASTPDARDARVRRVTLTPKGRREWDLLDQRSWDRAAALLESLGPSQRQRLLDAMAEVERFLRASAVMIEPADPFSDEVQACLQAYFQELAARFDTGFDPMRSAPAEPGELVPPSGWFLLARLDGAAVGCGALKIKGDGYGEIKRMWVAPSVRGLGVAQRLLRALEDRAVAAGVDILQLDTNGTLTEARKLYARNGYGEIPPYNDNPYAQHWFEKRGLQSNR</sequence>
<dbReference type="GO" id="GO:0016747">
    <property type="term" value="F:acyltransferase activity, transferring groups other than amino-acyl groups"/>
    <property type="evidence" value="ECO:0007669"/>
    <property type="project" value="InterPro"/>
</dbReference>
<reference evidence="5 6" key="1">
    <citation type="submission" date="2019-06" db="EMBL/GenBank/DDBJ databases">
        <title>Genomic Encyclopedia of Type Strains, Phase IV (KMG-V): Genome sequencing to study the core and pangenomes of soil and plant-associated prokaryotes.</title>
        <authorList>
            <person name="Whitman W."/>
        </authorList>
    </citation>
    <scope>NUCLEOTIDE SEQUENCE [LARGE SCALE GENOMIC DNA]</scope>
    <source>
        <strain evidence="5 6">BR 11865</strain>
    </source>
</reference>
<dbReference type="AlphaFoldDB" id="A0A560FWD5"/>
<dbReference type="Proteomes" id="UP000316545">
    <property type="component" value="Unassembled WGS sequence"/>
</dbReference>
<protein>
    <submittedName>
        <fullName evidence="5">MarR family transcriptional regulator with acetyltransferase activity</fullName>
    </submittedName>
</protein>
<dbReference type="InterPro" id="IPR000835">
    <property type="entry name" value="HTH_MarR-typ"/>
</dbReference>
<dbReference type="PROSITE" id="PS50995">
    <property type="entry name" value="HTH_MARR_2"/>
    <property type="match status" value="1"/>
</dbReference>
<dbReference type="PANTHER" id="PTHR43877:SF2">
    <property type="entry name" value="AMINOALKYLPHOSPHONATE N-ACETYLTRANSFERASE-RELATED"/>
    <property type="match status" value="1"/>
</dbReference>
<dbReference type="SMART" id="SM00347">
    <property type="entry name" value="HTH_MARR"/>
    <property type="match status" value="1"/>
</dbReference>
<dbReference type="GO" id="GO:0003700">
    <property type="term" value="F:DNA-binding transcription factor activity"/>
    <property type="evidence" value="ECO:0007669"/>
    <property type="project" value="InterPro"/>
</dbReference>
<dbReference type="EMBL" id="VITO01000009">
    <property type="protein sequence ID" value="TWB25800.1"/>
    <property type="molecule type" value="Genomic_DNA"/>
</dbReference>
<keyword evidence="6" id="KW-1185">Reference proteome</keyword>
<dbReference type="InterPro" id="IPR036388">
    <property type="entry name" value="WH-like_DNA-bd_sf"/>
</dbReference>
<feature type="domain" description="N-acetyltransferase" evidence="4">
    <location>
        <begin position="155"/>
        <end position="307"/>
    </location>
</feature>
<dbReference type="InterPro" id="IPR016181">
    <property type="entry name" value="Acyl_CoA_acyltransferase"/>
</dbReference>
<dbReference type="Gene3D" id="3.40.630.30">
    <property type="match status" value="1"/>
</dbReference>
<proteinExistence type="predicted"/>
<evidence type="ECO:0000313" key="6">
    <source>
        <dbReference type="Proteomes" id="UP000316545"/>
    </source>
</evidence>
<accession>A0A560FWD5</accession>
<dbReference type="InterPro" id="IPR000182">
    <property type="entry name" value="GNAT_dom"/>
</dbReference>
<evidence type="ECO:0000259" key="3">
    <source>
        <dbReference type="PROSITE" id="PS50995"/>
    </source>
</evidence>
<dbReference type="Pfam" id="PF00583">
    <property type="entry name" value="Acetyltransf_1"/>
    <property type="match status" value="1"/>
</dbReference>
<evidence type="ECO:0000259" key="4">
    <source>
        <dbReference type="PROSITE" id="PS51186"/>
    </source>
</evidence>
<dbReference type="PANTHER" id="PTHR43877">
    <property type="entry name" value="AMINOALKYLPHOSPHONATE N-ACETYLTRANSFERASE-RELATED-RELATED"/>
    <property type="match status" value="1"/>
</dbReference>
<dbReference type="SUPFAM" id="SSF55729">
    <property type="entry name" value="Acyl-CoA N-acyltransferases (Nat)"/>
    <property type="match status" value="1"/>
</dbReference>
<dbReference type="Gene3D" id="1.10.10.10">
    <property type="entry name" value="Winged helix-like DNA-binding domain superfamily/Winged helix DNA-binding domain"/>
    <property type="match status" value="1"/>
</dbReference>
<evidence type="ECO:0000256" key="1">
    <source>
        <dbReference type="ARBA" id="ARBA00022679"/>
    </source>
</evidence>
<dbReference type="Pfam" id="PF12802">
    <property type="entry name" value="MarR_2"/>
    <property type="match status" value="1"/>
</dbReference>
<feature type="domain" description="HTH marR-type" evidence="3">
    <location>
        <begin position="14"/>
        <end position="148"/>
    </location>
</feature>
<dbReference type="InterPro" id="IPR050832">
    <property type="entry name" value="Bact_Acetyltransf"/>
</dbReference>
<comment type="caution">
    <text evidence="5">The sequence shown here is derived from an EMBL/GenBank/DDBJ whole genome shotgun (WGS) entry which is preliminary data.</text>
</comment>
<gene>
    <name evidence="5" type="ORF">FBZ88_109198</name>
</gene>